<dbReference type="InterPro" id="IPR036388">
    <property type="entry name" value="WH-like_DNA-bd_sf"/>
</dbReference>
<dbReference type="SMART" id="SM01134">
    <property type="entry name" value="DeoRC"/>
    <property type="match status" value="1"/>
</dbReference>
<dbReference type="PROSITE" id="PS51000">
    <property type="entry name" value="HTH_DEOR_2"/>
    <property type="match status" value="1"/>
</dbReference>
<feature type="domain" description="HTH deoR-type" evidence="4">
    <location>
        <begin position="3"/>
        <end position="58"/>
    </location>
</feature>
<keyword evidence="3" id="KW-0804">Transcription</keyword>
<dbReference type="Gene3D" id="3.40.50.1360">
    <property type="match status" value="1"/>
</dbReference>
<comment type="caution">
    <text evidence="5">The sequence shown here is derived from an EMBL/GenBank/DDBJ whole genome shotgun (WGS) entry which is preliminary data.</text>
</comment>
<dbReference type="EMBL" id="JAVKGR010000013">
    <property type="protein sequence ID" value="MDR8019930.1"/>
    <property type="molecule type" value="Genomic_DNA"/>
</dbReference>
<reference evidence="5 6" key="1">
    <citation type="submission" date="2023-09" db="EMBL/GenBank/DDBJ databases">
        <title>Description of three actinobacteria isolated from air of manufacturing shop in a pharmaceutical factory.</title>
        <authorList>
            <person name="Zhang D.-F."/>
        </authorList>
    </citation>
    <scope>NUCLEOTIDE SEQUENCE [LARGE SCALE GENOMIC DNA]</scope>
    <source>
        <strain evidence="5 6">LY-0111</strain>
    </source>
</reference>
<evidence type="ECO:0000256" key="1">
    <source>
        <dbReference type="ARBA" id="ARBA00023015"/>
    </source>
</evidence>
<name>A0ABU2DUG6_9MICC</name>
<protein>
    <submittedName>
        <fullName evidence="5">DeoR/GlpR family DNA-binding transcription regulator</fullName>
    </submittedName>
</protein>
<dbReference type="InterPro" id="IPR014036">
    <property type="entry name" value="DeoR-like_C"/>
</dbReference>
<keyword evidence="6" id="KW-1185">Reference proteome</keyword>
<evidence type="ECO:0000313" key="6">
    <source>
        <dbReference type="Proteomes" id="UP001251870"/>
    </source>
</evidence>
<keyword evidence="1" id="KW-0805">Transcription regulation</keyword>
<dbReference type="PROSITE" id="PS00894">
    <property type="entry name" value="HTH_DEOR_1"/>
    <property type="match status" value="1"/>
</dbReference>
<dbReference type="PANTHER" id="PTHR30363:SF44">
    <property type="entry name" value="AGA OPERON TRANSCRIPTIONAL REPRESSOR-RELATED"/>
    <property type="match status" value="1"/>
</dbReference>
<keyword evidence="2 5" id="KW-0238">DNA-binding</keyword>
<dbReference type="InterPro" id="IPR050313">
    <property type="entry name" value="Carb_Metab_HTH_regulators"/>
</dbReference>
<proteinExistence type="predicted"/>
<accession>A0ABU2DUG6</accession>
<dbReference type="Pfam" id="PF00455">
    <property type="entry name" value="DeoRC"/>
    <property type="match status" value="1"/>
</dbReference>
<dbReference type="InterPro" id="IPR018356">
    <property type="entry name" value="Tscrpt_reg_HTH_DeoR_CS"/>
</dbReference>
<dbReference type="RefSeq" id="WP_310548917.1">
    <property type="nucleotide sequence ID" value="NZ_JAVKGR010000013.1"/>
</dbReference>
<evidence type="ECO:0000259" key="4">
    <source>
        <dbReference type="PROSITE" id="PS51000"/>
    </source>
</evidence>
<dbReference type="GO" id="GO:0003677">
    <property type="term" value="F:DNA binding"/>
    <property type="evidence" value="ECO:0007669"/>
    <property type="project" value="UniProtKB-KW"/>
</dbReference>
<dbReference type="PANTHER" id="PTHR30363">
    <property type="entry name" value="HTH-TYPE TRANSCRIPTIONAL REGULATOR SRLR-RELATED"/>
    <property type="match status" value="1"/>
</dbReference>
<evidence type="ECO:0000256" key="3">
    <source>
        <dbReference type="ARBA" id="ARBA00023163"/>
    </source>
</evidence>
<dbReference type="SUPFAM" id="SSF46785">
    <property type="entry name" value="Winged helix' DNA-binding domain"/>
    <property type="match status" value="1"/>
</dbReference>
<dbReference type="SUPFAM" id="SSF100950">
    <property type="entry name" value="NagB/RpiA/CoA transferase-like"/>
    <property type="match status" value="1"/>
</dbReference>
<dbReference type="Proteomes" id="UP001251870">
    <property type="component" value="Unassembled WGS sequence"/>
</dbReference>
<evidence type="ECO:0000256" key="2">
    <source>
        <dbReference type="ARBA" id="ARBA00023125"/>
    </source>
</evidence>
<dbReference type="Pfam" id="PF08220">
    <property type="entry name" value="HTH_DeoR"/>
    <property type="match status" value="1"/>
</dbReference>
<sequence length="261" mass="27848">MRKDERLTQILQVVADHGDVSIASLVDTLGASPATIRRDLEELAGQHLVLRTRGGARPADVAYELPFKYKTARQADEKQRIAAHAASLVRCGEVVGINGGTTTSLVAEHLSTRDDLQGLPEGERPVVVTNALNIANQLSVRPQVRTVVCGGTARALSYELIGPLAVQTLEQLTLDTAILGANAVHPEYGAMAHHEGEAEISRLMARLARRVIVVADSSKLGRSALARFVDPQDITVLITTSGPGSEAADEYAEAGTEVHRV</sequence>
<dbReference type="InterPro" id="IPR036390">
    <property type="entry name" value="WH_DNA-bd_sf"/>
</dbReference>
<dbReference type="InterPro" id="IPR001034">
    <property type="entry name" value="DeoR_HTH"/>
</dbReference>
<dbReference type="PRINTS" id="PR00037">
    <property type="entry name" value="HTHLACR"/>
</dbReference>
<organism evidence="5 6">
    <name type="scientific">Nesterenkonia aerolata</name>
    <dbReference type="NCBI Taxonomy" id="3074079"/>
    <lineage>
        <taxon>Bacteria</taxon>
        <taxon>Bacillati</taxon>
        <taxon>Actinomycetota</taxon>
        <taxon>Actinomycetes</taxon>
        <taxon>Micrococcales</taxon>
        <taxon>Micrococcaceae</taxon>
        <taxon>Nesterenkonia</taxon>
    </lineage>
</organism>
<evidence type="ECO:0000313" key="5">
    <source>
        <dbReference type="EMBL" id="MDR8019930.1"/>
    </source>
</evidence>
<dbReference type="SMART" id="SM00420">
    <property type="entry name" value="HTH_DEOR"/>
    <property type="match status" value="1"/>
</dbReference>
<dbReference type="Gene3D" id="1.10.10.10">
    <property type="entry name" value="Winged helix-like DNA-binding domain superfamily/Winged helix DNA-binding domain"/>
    <property type="match status" value="1"/>
</dbReference>
<gene>
    <name evidence="5" type="ORF">RIL96_10185</name>
</gene>
<dbReference type="InterPro" id="IPR037171">
    <property type="entry name" value="NagB/RpiA_transferase-like"/>
</dbReference>